<evidence type="ECO:0000313" key="2">
    <source>
        <dbReference type="EMBL" id="CAF0770713.1"/>
    </source>
</evidence>
<dbReference type="AlphaFoldDB" id="A0A813QQW3"/>
<keyword evidence="1" id="KW-0812">Transmembrane</keyword>
<keyword evidence="1" id="KW-0472">Membrane</keyword>
<evidence type="ECO:0000256" key="1">
    <source>
        <dbReference type="SAM" id="Phobius"/>
    </source>
</evidence>
<protein>
    <submittedName>
        <fullName evidence="2">Uncharacterized protein</fullName>
    </submittedName>
</protein>
<accession>A0A813QQW3</accession>
<comment type="caution">
    <text evidence="2">The sequence shown here is derived from an EMBL/GenBank/DDBJ whole genome shotgun (WGS) entry which is preliminary data.</text>
</comment>
<dbReference type="EMBL" id="CAJNOU010000286">
    <property type="protein sequence ID" value="CAF0946120.1"/>
    <property type="molecule type" value="Genomic_DNA"/>
</dbReference>
<proteinExistence type="predicted"/>
<name>A0A813QQW3_9BILA</name>
<keyword evidence="1" id="KW-1133">Transmembrane helix</keyword>
<gene>
    <name evidence="2" type="ORF">RFH988_LOCUS2350</name>
    <name evidence="3" type="ORF">SEV965_LOCUS7988</name>
</gene>
<reference evidence="2" key="1">
    <citation type="submission" date="2021-02" db="EMBL/GenBank/DDBJ databases">
        <authorList>
            <person name="Nowell W R."/>
        </authorList>
    </citation>
    <scope>NUCLEOTIDE SEQUENCE</scope>
</reference>
<evidence type="ECO:0000313" key="4">
    <source>
        <dbReference type="Proteomes" id="UP000663882"/>
    </source>
</evidence>
<organism evidence="2 4">
    <name type="scientific">Rotaria sordida</name>
    <dbReference type="NCBI Taxonomy" id="392033"/>
    <lineage>
        <taxon>Eukaryota</taxon>
        <taxon>Metazoa</taxon>
        <taxon>Spiralia</taxon>
        <taxon>Gnathifera</taxon>
        <taxon>Rotifera</taxon>
        <taxon>Eurotatoria</taxon>
        <taxon>Bdelloidea</taxon>
        <taxon>Philodinida</taxon>
        <taxon>Philodinidae</taxon>
        <taxon>Rotaria</taxon>
    </lineage>
</organism>
<dbReference type="Proteomes" id="UP000663889">
    <property type="component" value="Unassembled WGS sequence"/>
</dbReference>
<dbReference type="OrthoDB" id="10009838at2759"/>
<sequence length="103" mass="12180">MVFQIFKQINENLRRQLRRTFLADPEKMPQRYAIIMASVLFVSIIITYNTLFERKKEQEGAQPVSVTDLFRERNAKKRLEHLELQRSIAKARDSAKITTVKDL</sequence>
<evidence type="ECO:0000313" key="3">
    <source>
        <dbReference type="EMBL" id="CAF0946120.1"/>
    </source>
</evidence>
<feature type="transmembrane region" description="Helical" evidence="1">
    <location>
        <begin position="32"/>
        <end position="52"/>
    </location>
</feature>
<dbReference type="EMBL" id="CAJNOO010000050">
    <property type="protein sequence ID" value="CAF0770713.1"/>
    <property type="molecule type" value="Genomic_DNA"/>
</dbReference>
<dbReference type="Proteomes" id="UP000663882">
    <property type="component" value="Unassembled WGS sequence"/>
</dbReference>